<dbReference type="RefSeq" id="WP_058864280.1">
    <property type="nucleotide sequence ID" value="NZ_LPXO01000027.1"/>
</dbReference>
<evidence type="ECO:0000259" key="1">
    <source>
        <dbReference type="Pfam" id="PF06568"/>
    </source>
</evidence>
<name>A0A0W7WDI6_9RHOB</name>
<gene>
    <name evidence="2" type="ORF">AVJ23_21410</name>
</gene>
<comment type="caution">
    <text evidence="2">The sequence shown here is derived from an EMBL/GenBank/DDBJ whole genome shotgun (WGS) entry which is preliminary data.</text>
</comment>
<sequence length="72" mass="7973">MAYASNASAPAQSGLAARINNIVADLRARSARRKVYNQTYRELQSLSNRELADLGLSRSEIRRVAYQAAFEA</sequence>
<dbReference type="STRING" id="1685382.AVJ23_21410"/>
<dbReference type="AlphaFoldDB" id="A0A0W7WDI6"/>
<feature type="domain" description="YjiS-like" evidence="1">
    <location>
        <begin position="26"/>
        <end position="62"/>
    </location>
</feature>
<reference evidence="2 3" key="1">
    <citation type="submission" date="2015-12" db="EMBL/GenBank/DDBJ databases">
        <authorList>
            <person name="Shamseldin A."/>
            <person name="Moawad H."/>
            <person name="Abd El-Rahim W.M."/>
            <person name="Sadowsky M.J."/>
        </authorList>
    </citation>
    <scope>NUCLEOTIDE SEQUENCE [LARGE SCALE GENOMIC DNA]</scope>
    <source>
        <strain evidence="2 3">SJ5A-1</strain>
    </source>
</reference>
<dbReference type="InterPro" id="IPR009506">
    <property type="entry name" value="YjiS-like"/>
</dbReference>
<evidence type="ECO:0000313" key="2">
    <source>
        <dbReference type="EMBL" id="KUF08689.1"/>
    </source>
</evidence>
<evidence type="ECO:0000313" key="3">
    <source>
        <dbReference type="Proteomes" id="UP000054396"/>
    </source>
</evidence>
<dbReference type="EMBL" id="LPXO01000027">
    <property type="protein sequence ID" value="KUF08689.1"/>
    <property type="molecule type" value="Genomic_DNA"/>
</dbReference>
<dbReference type="Pfam" id="PF06568">
    <property type="entry name" value="YjiS-like"/>
    <property type="match status" value="1"/>
</dbReference>
<dbReference type="Proteomes" id="UP000054396">
    <property type="component" value="Unassembled WGS sequence"/>
</dbReference>
<accession>A0A0W7WDI6</accession>
<protein>
    <recommendedName>
        <fullName evidence="1">YjiS-like domain-containing protein</fullName>
    </recommendedName>
</protein>
<organism evidence="2 3">
    <name type="scientific">Pseudoponticoccus marisrubri</name>
    <dbReference type="NCBI Taxonomy" id="1685382"/>
    <lineage>
        <taxon>Bacteria</taxon>
        <taxon>Pseudomonadati</taxon>
        <taxon>Pseudomonadota</taxon>
        <taxon>Alphaproteobacteria</taxon>
        <taxon>Rhodobacterales</taxon>
        <taxon>Roseobacteraceae</taxon>
        <taxon>Pseudoponticoccus</taxon>
    </lineage>
</organism>
<keyword evidence="3" id="KW-1185">Reference proteome</keyword>
<dbReference type="OrthoDB" id="8244198at2"/>
<proteinExistence type="predicted"/>